<evidence type="ECO:0000256" key="5">
    <source>
        <dbReference type="HAMAP-Rule" id="MF_00213"/>
    </source>
</evidence>
<dbReference type="PROSITE" id="PS01249">
    <property type="entry name" value="HYPA"/>
    <property type="match status" value="1"/>
</dbReference>
<evidence type="ECO:0000256" key="2">
    <source>
        <dbReference type="ARBA" id="ARBA00022596"/>
    </source>
</evidence>
<accession>A0A1V8ZY27</accession>
<proteinExistence type="inferred from homology"/>
<sequence>MHELSITQSVVDAVVDHTGGARVLTVRLEVGALAGVEVDSVRFCFDAVTRGTPCEGAELVVDHVPGTGRCGECGADVRLSSFLDGCACGSADVAVYSGQQLRIRDVEVARDVRDMRV</sequence>
<protein>
    <recommendedName>
        <fullName evidence="5">Hydrogenase maturation factor HypA</fullName>
    </recommendedName>
</protein>
<keyword evidence="2 5" id="KW-0533">Nickel</keyword>
<evidence type="ECO:0000256" key="1">
    <source>
        <dbReference type="ARBA" id="ARBA00010748"/>
    </source>
</evidence>
<organism evidence="6 7">
    <name type="scientific">Saccharomonospora piscinae</name>
    <dbReference type="NCBI Taxonomy" id="687388"/>
    <lineage>
        <taxon>Bacteria</taxon>
        <taxon>Bacillati</taxon>
        <taxon>Actinomycetota</taxon>
        <taxon>Actinomycetes</taxon>
        <taxon>Pseudonocardiales</taxon>
        <taxon>Pseudonocardiaceae</taxon>
        <taxon>Saccharomonospora</taxon>
    </lineage>
</organism>
<dbReference type="Gene3D" id="3.30.2320.80">
    <property type="match status" value="1"/>
</dbReference>
<feature type="binding site" evidence="5">
    <location>
        <position position="2"/>
    </location>
    <ligand>
        <name>Ni(2+)</name>
        <dbReference type="ChEBI" id="CHEBI:49786"/>
    </ligand>
</feature>
<keyword evidence="7" id="KW-1185">Reference proteome</keyword>
<dbReference type="GO" id="GO:0008270">
    <property type="term" value="F:zinc ion binding"/>
    <property type="evidence" value="ECO:0007669"/>
    <property type="project" value="UniProtKB-UniRule"/>
</dbReference>
<dbReference type="AlphaFoldDB" id="A0A1V8ZY27"/>
<dbReference type="InterPro" id="IPR000688">
    <property type="entry name" value="HypA/HybF"/>
</dbReference>
<reference evidence="6 7" key="1">
    <citation type="submission" date="2017-02" db="EMBL/GenBank/DDBJ databases">
        <title>Draft genome of Saccharomonospora sp. 154.</title>
        <authorList>
            <person name="Alonso-Carmona G.S."/>
            <person name="De La Haba R."/>
            <person name="Vera-Gargallo B."/>
            <person name="Sandoval-Trujillo A.H."/>
            <person name="Ramirez-Duran N."/>
            <person name="Ventosa A."/>
        </authorList>
    </citation>
    <scope>NUCLEOTIDE SEQUENCE [LARGE SCALE GENOMIC DNA]</scope>
    <source>
        <strain evidence="6 7">LRS4.154</strain>
    </source>
</reference>
<feature type="binding site" evidence="5">
    <location>
        <position position="70"/>
    </location>
    <ligand>
        <name>Zn(2+)</name>
        <dbReference type="ChEBI" id="CHEBI:29105"/>
    </ligand>
</feature>
<dbReference type="RefSeq" id="WP_024876789.1">
    <property type="nucleotide sequence ID" value="NZ_AZUM01000005.1"/>
</dbReference>
<dbReference type="EMBL" id="MWIH01000008">
    <property type="protein sequence ID" value="OQO89847.1"/>
    <property type="molecule type" value="Genomic_DNA"/>
</dbReference>
<comment type="function">
    <text evidence="5">Involved in the maturation of [NiFe] hydrogenases. Required for nickel insertion into the metal center of the hydrogenase.</text>
</comment>
<dbReference type="Proteomes" id="UP000192591">
    <property type="component" value="Unassembled WGS sequence"/>
</dbReference>
<keyword evidence="3 5" id="KW-0479">Metal-binding</keyword>
<evidence type="ECO:0000313" key="6">
    <source>
        <dbReference type="EMBL" id="OQO89847.1"/>
    </source>
</evidence>
<evidence type="ECO:0000256" key="3">
    <source>
        <dbReference type="ARBA" id="ARBA00022723"/>
    </source>
</evidence>
<dbReference type="PIRSF" id="PIRSF004761">
    <property type="entry name" value="Hydrgn_mat_HypA"/>
    <property type="match status" value="1"/>
</dbReference>
<feature type="binding site" evidence="5">
    <location>
        <position position="86"/>
    </location>
    <ligand>
        <name>Zn(2+)</name>
        <dbReference type="ChEBI" id="CHEBI:29105"/>
    </ligand>
</feature>
<gene>
    <name evidence="5" type="primary">hypA</name>
    <name evidence="6" type="ORF">B1813_18535</name>
</gene>
<dbReference type="GO" id="GO:0016151">
    <property type="term" value="F:nickel cation binding"/>
    <property type="evidence" value="ECO:0007669"/>
    <property type="project" value="UniProtKB-UniRule"/>
</dbReference>
<dbReference type="PANTHER" id="PTHR34535:SF3">
    <property type="entry name" value="HYDROGENASE MATURATION FACTOR HYPA"/>
    <property type="match status" value="1"/>
</dbReference>
<name>A0A1V8ZY27_SACPI</name>
<dbReference type="STRING" id="1962155.B1813_18535"/>
<dbReference type="GO" id="GO:0051604">
    <property type="term" value="P:protein maturation"/>
    <property type="evidence" value="ECO:0007669"/>
    <property type="project" value="InterPro"/>
</dbReference>
<keyword evidence="4 5" id="KW-0862">Zinc</keyword>
<dbReference type="PANTHER" id="PTHR34535">
    <property type="entry name" value="HYDROGENASE MATURATION FACTOR HYPA"/>
    <property type="match status" value="1"/>
</dbReference>
<feature type="binding site" evidence="5">
    <location>
        <position position="73"/>
    </location>
    <ligand>
        <name>Zn(2+)</name>
        <dbReference type="ChEBI" id="CHEBI:29105"/>
    </ligand>
</feature>
<dbReference type="OrthoDB" id="288014at2"/>
<comment type="caution">
    <text evidence="6">The sequence shown here is derived from an EMBL/GenBank/DDBJ whole genome shotgun (WGS) entry which is preliminary data.</text>
</comment>
<evidence type="ECO:0000256" key="4">
    <source>
        <dbReference type="ARBA" id="ARBA00022833"/>
    </source>
</evidence>
<dbReference type="HAMAP" id="MF_00213">
    <property type="entry name" value="HypA_HybF"/>
    <property type="match status" value="1"/>
</dbReference>
<evidence type="ECO:0000313" key="7">
    <source>
        <dbReference type="Proteomes" id="UP000192591"/>
    </source>
</evidence>
<comment type="similarity">
    <text evidence="1 5">Belongs to the HypA/HybF family.</text>
</comment>
<feature type="binding site" evidence="5">
    <location>
        <position position="88"/>
    </location>
    <ligand>
        <name>Zn(2+)</name>
        <dbReference type="ChEBI" id="CHEBI:29105"/>
    </ligand>
</feature>
<dbReference type="Pfam" id="PF01155">
    <property type="entry name" value="HypA"/>
    <property type="match status" value="1"/>
</dbReference>
<dbReference type="InterPro" id="IPR020538">
    <property type="entry name" value="Hydgase_Ni_incorp_HypA/HybF_CS"/>
</dbReference>